<feature type="domain" description="J" evidence="2">
    <location>
        <begin position="77"/>
        <end position="141"/>
    </location>
</feature>
<dbReference type="Gene3D" id="1.10.287.110">
    <property type="entry name" value="DnaJ domain"/>
    <property type="match status" value="1"/>
</dbReference>
<dbReference type="AlphaFoldDB" id="A0A4R3LU36"/>
<dbReference type="InterPro" id="IPR036869">
    <property type="entry name" value="J_dom_sf"/>
</dbReference>
<feature type="compositionally biased region" description="Basic and acidic residues" evidence="1">
    <location>
        <begin position="150"/>
        <end position="164"/>
    </location>
</feature>
<dbReference type="Proteomes" id="UP000294664">
    <property type="component" value="Unassembled WGS sequence"/>
</dbReference>
<dbReference type="OrthoDB" id="9782583at2"/>
<sequence>MEPGVLKVALDLAHMPARVRLVRRGPLPDGIPQLLRVATADGDALDEAARTYGRTPEVVRHAADFFIEQVLFSPDADSYRVLGCERGATPGELRQNMALLVRWLHAEPDGVRDRSVFFPRVTLAWNDLKTQDRRSAYDLAAPPVAPAPVRKRESGGKKRVDGKSRSRNGGTGHSRGHTAQPGFWTRLWLTLFGRRSNRRG</sequence>
<name>A0A4R3LU36_9HYPH</name>
<accession>A0A4R3LU36</accession>
<evidence type="ECO:0000256" key="1">
    <source>
        <dbReference type="SAM" id="MobiDB-lite"/>
    </source>
</evidence>
<evidence type="ECO:0000313" key="3">
    <source>
        <dbReference type="EMBL" id="TCT03981.1"/>
    </source>
</evidence>
<dbReference type="EMBL" id="SMAI01000008">
    <property type="protein sequence ID" value="TCT03981.1"/>
    <property type="molecule type" value="Genomic_DNA"/>
</dbReference>
<dbReference type="InterPro" id="IPR001623">
    <property type="entry name" value="DnaJ_domain"/>
</dbReference>
<keyword evidence="4" id="KW-1185">Reference proteome</keyword>
<protein>
    <recommendedName>
        <fullName evidence="2">J domain-containing protein</fullName>
    </recommendedName>
</protein>
<organism evidence="3 4">
    <name type="scientific">Aquabacter spiritensis</name>
    <dbReference type="NCBI Taxonomy" id="933073"/>
    <lineage>
        <taxon>Bacteria</taxon>
        <taxon>Pseudomonadati</taxon>
        <taxon>Pseudomonadota</taxon>
        <taxon>Alphaproteobacteria</taxon>
        <taxon>Hyphomicrobiales</taxon>
        <taxon>Xanthobacteraceae</taxon>
        <taxon>Aquabacter</taxon>
    </lineage>
</organism>
<evidence type="ECO:0000259" key="2">
    <source>
        <dbReference type="PROSITE" id="PS50076"/>
    </source>
</evidence>
<dbReference type="RefSeq" id="WP_132032310.1">
    <property type="nucleotide sequence ID" value="NZ_SMAI01000008.1"/>
</dbReference>
<gene>
    <name evidence="3" type="ORF">EDC64_108147</name>
</gene>
<evidence type="ECO:0000313" key="4">
    <source>
        <dbReference type="Proteomes" id="UP000294664"/>
    </source>
</evidence>
<dbReference type="PROSITE" id="PS50076">
    <property type="entry name" value="DNAJ_2"/>
    <property type="match status" value="1"/>
</dbReference>
<proteinExistence type="predicted"/>
<comment type="caution">
    <text evidence="3">The sequence shown here is derived from an EMBL/GenBank/DDBJ whole genome shotgun (WGS) entry which is preliminary data.</text>
</comment>
<feature type="region of interest" description="Disordered" evidence="1">
    <location>
        <begin position="137"/>
        <end position="179"/>
    </location>
</feature>
<reference evidence="3 4" key="1">
    <citation type="submission" date="2019-03" db="EMBL/GenBank/DDBJ databases">
        <title>Genomic Encyclopedia of Type Strains, Phase IV (KMG-IV): sequencing the most valuable type-strain genomes for metagenomic binning, comparative biology and taxonomic classification.</title>
        <authorList>
            <person name="Goeker M."/>
        </authorList>
    </citation>
    <scope>NUCLEOTIDE SEQUENCE [LARGE SCALE GENOMIC DNA]</scope>
    <source>
        <strain evidence="3 4">DSM 9035</strain>
    </source>
</reference>
<dbReference type="SUPFAM" id="SSF46565">
    <property type="entry name" value="Chaperone J-domain"/>
    <property type="match status" value="1"/>
</dbReference>